<name>A0A4S2MPE9_9PEZI</name>
<organism evidence="10 11">
    <name type="scientific">Ascodesmis nigricans</name>
    <dbReference type="NCBI Taxonomy" id="341454"/>
    <lineage>
        <taxon>Eukaryota</taxon>
        <taxon>Fungi</taxon>
        <taxon>Dikarya</taxon>
        <taxon>Ascomycota</taxon>
        <taxon>Pezizomycotina</taxon>
        <taxon>Pezizomycetes</taxon>
        <taxon>Pezizales</taxon>
        <taxon>Ascodesmidaceae</taxon>
        <taxon>Ascodesmis</taxon>
    </lineage>
</organism>
<evidence type="ECO:0000256" key="6">
    <source>
        <dbReference type="ARBA" id="ARBA00023242"/>
    </source>
</evidence>
<dbReference type="Gene3D" id="3.30.160.60">
    <property type="entry name" value="Classic Zinc Finger"/>
    <property type="match status" value="2"/>
</dbReference>
<evidence type="ECO:0000256" key="3">
    <source>
        <dbReference type="ARBA" id="ARBA00022737"/>
    </source>
</evidence>
<dbReference type="GO" id="GO:0008270">
    <property type="term" value="F:zinc ion binding"/>
    <property type="evidence" value="ECO:0007669"/>
    <property type="project" value="UniProtKB-KW"/>
</dbReference>
<reference evidence="10 11" key="1">
    <citation type="submission" date="2019-04" db="EMBL/GenBank/DDBJ databases">
        <title>Comparative genomics and transcriptomics to analyze fruiting body development in filamentous ascomycetes.</title>
        <authorList>
            <consortium name="DOE Joint Genome Institute"/>
            <person name="Lutkenhaus R."/>
            <person name="Traeger S."/>
            <person name="Breuer J."/>
            <person name="Kuo A."/>
            <person name="Lipzen A."/>
            <person name="Pangilinan J."/>
            <person name="Dilworth D."/>
            <person name="Sandor L."/>
            <person name="Poggeler S."/>
            <person name="Barry K."/>
            <person name="Grigoriev I.V."/>
            <person name="Nowrousian M."/>
        </authorList>
    </citation>
    <scope>NUCLEOTIDE SEQUENCE [LARGE SCALE GENOMIC DNA]</scope>
    <source>
        <strain evidence="10 11">CBS 389.68</strain>
    </source>
</reference>
<feature type="domain" description="C2H2-type" evidence="9">
    <location>
        <begin position="49"/>
        <end position="76"/>
    </location>
</feature>
<evidence type="ECO:0000313" key="11">
    <source>
        <dbReference type="Proteomes" id="UP000298138"/>
    </source>
</evidence>
<evidence type="ECO:0000256" key="1">
    <source>
        <dbReference type="ARBA" id="ARBA00004123"/>
    </source>
</evidence>
<feature type="region of interest" description="Disordered" evidence="8">
    <location>
        <begin position="1"/>
        <end position="21"/>
    </location>
</feature>
<evidence type="ECO:0000256" key="7">
    <source>
        <dbReference type="PROSITE-ProRule" id="PRU00042"/>
    </source>
</evidence>
<dbReference type="OrthoDB" id="10018191at2759"/>
<dbReference type="PANTHER" id="PTHR40626">
    <property type="entry name" value="MIP31509P"/>
    <property type="match status" value="1"/>
</dbReference>
<evidence type="ECO:0000256" key="5">
    <source>
        <dbReference type="ARBA" id="ARBA00022833"/>
    </source>
</evidence>
<feature type="domain" description="C2H2-type" evidence="9">
    <location>
        <begin position="77"/>
        <end position="105"/>
    </location>
</feature>
<evidence type="ECO:0000256" key="2">
    <source>
        <dbReference type="ARBA" id="ARBA00022723"/>
    </source>
</evidence>
<dbReference type="InterPro" id="IPR007219">
    <property type="entry name" value="XnlR_reg_dom"/>
</dbReference>
<evidence type="ECO:0000256" key="8">
    <source>
        <dbReference type="SAM" id="MobiDB-lite"/>
    </source>
</evidence>
<comment type="subcellular location">
    <subcellularLocation>
        <location evidence="1">Nucleus</location>
    </subcellularLocation>
</comment>
<dbReference type="InParanoid" id="A0A4S2MPE9"/>
<protein>
    <recommendedName>
        <fullName evidence="9">C2H2-type domain-containing protein</fullName>
    </recommendedName>
</protein>
<keyword evidence="2" id="KW-0479">Metal-binding</keyword>
<dbReference type="PANTHER" id="PTHR40626:SF11">
    <property type="entry name" value="ZINC FINGER PROTEIN YPR022C"/>
    <property type="match status" value="1"/>
</dbReference>
<proteinExistence type="predicted"/>
<dbReference type="PROSITE" id="PS00028">
    <property type="entry name" value="ZINC_FINGER_C2H2_1"/>
    <property type="match status" value="2"/>
</dbReference>
<keyword evidence="6" id="KW-0539">Nucleus</keyword>
<evidence type="ECO:0000259" key="9">
    <source>
        <dbReference type="PROSITE" id="PS50157"/>
    </source>
</evidence>
<dbReference type="Proteomes" id="UP000298138">
    <property type="component" value="Unassembled WGS sequence"/>
</dbReference>
<dbReference type="GO" id="GO:0000981">
    <property type="term" value="F:DNA-binding transcription factor activity, RNA polymerase II-specific"/>
    <property type="evidence" value="ECO:0007669"/>
    <property type="project" value="InterPro"/>
</dbReference>
<keyword evidence="5" id="KW-0862">Zinc</keyword>
<keyword evidence="4 7" id="KW-0863">Zinc-finger</keyword>
<dbReference type="InterPro" id="IPR013087">
    <property type="entry name" value="Znf_C2H2_type"/>
</dbReference>
<evidence type="ECO:0000313" key="10">
    <source>
        <dbReference type="EMBL" id="TGZ79042.1"/>
    </source>
</evidence>
<dbReference type="InterPro" id="IPR051059">
    <property type="entry name" value="VerF-like"/>
</dbReference>
<gene>
    <name evidence="10" type="ORF">EX30DRAFT_373371</name>
</gene>
<sequence length="775" mass="86763">MSSSPIPTPTHTAVRRNSAPSPAAAFQHIITLAKKTSPPSNSEKLKRTYKCSHCSTTFRRSEHCVRHERSHTMEKPYGCSICHCQFSRKDLVVRHERTVHSDRIPPASERPAKRQRKNSVASMPSPLPTVEEATHAIFALGGAMSPPPSRDSPEQQHSPLPTLIEKQMPPPPPAPLSPPESTGGSSVSPNLDQQQQLNINLDFTTEDLDEVLTFLPNIEGESSFSDLFSQGSPLDGLDLDLYPPPNENAVMAPEFCMPAELEQKPLQHHYDSPLSEITYIPEFSITREAIMADLETSGVPLELLSGFQIPSNQTLATYIESYFSTFHRHWPMLHKETFTSQPQKACLALAVCIIGAQYCLEKKRARYLYEWTKRILAVEEVRWRRSGIQERAWVNAARLLVGSYGLWSGESAIVQDAISEAGTLGSYFRCAQELVVETERLPNLSYSAWLENECLKRLCYGIFLHQSLISIYFNLPPSIPPSSIVLPLPCSSQVWDSPSPIMPATLPGFPFNSPITNPASSDFGLLLQSHAKLCTQWFQKLSAPCNYPHSPLTPPAFFSFSAPQTPYTPFPEHPYRYNPNPNPTTSPLHFTHAGLLRLHHLRDLIPSNTHVPSAVDPVTGVTPTYALTNYILHTTVERGTAATRAAETAVEVAECVIRAGVGTVKKTAALRWGFEHVIINWEAIVWLVRWVRALEGMHPAAWDDEERRVVGRLCALLADLEKGKERERGKEKKVAVELVRVWEMVLGDTWVWWVNPMLKEALAKVRVELEREGKQ</sequence>
<dbReference type="PROSITE" id="PS50157">
    <property type="entry name" value="ZINC_FINGER_C2H2_2"/>
    <property type="match status" value="2"/>
</dbReference>
<dbReference type="Pfam" id="PF04082">
    <property type="entry name" value="Fungal_trans"/>
    <property type="match status" value="1"/>
</dbReference>
<dbReference type="GO" id="GO:0000785">
    <property type="term" value="C:chromatin"/>
    <property type="evidence" value="ECO:0007669"/>
    <property type="project" value="TreeGrafter"/>
</dbReference>
<feature type="compositionally biased region" description="Pro residues" evidence="8">
    <location>
        <begin position="168"/>
        <end position="178"/>
    </location>
</feature>
<dbReference type="InterPro" id="IPR036236">
    <property type="entry name" value="Znf_C2H2_sf"/>
</dbReference>
<feature type="compositionally biased region" description="Polar residues" evidence="8">
    <location>
        <begin position="180"/>
        <end position="189"/>
    </location>
</feature>
<keyword evidence="11" id="KW-1185">Reference proteome</keyword>
<dbReference type="CDD" id="cd12148">
    <property type="entry name" value="fungal_TF_MHR"/>
    <property type="match status" value="1"/>
</dbReference>
<feature type="region of interest" description="Disordered" evidence="8">
    <location>
        <begin position="97"/>
        <end position="127"/>
    </location>
</feature>
<dbReference type="GO" id="GO:0005634">
    <property type="term" value="C:nucleus"/>
    <property type="evidence" value="ECO:0007669"/>
    <property type="project" value="UniProtKB-SubCell"/>
</dbReference>
<dbReference type="GO" id="GO:0006351">
    <property type="term" value="P:DNA-templated transcription"/>
    <property type="evidence" value="ECO:0007669"/>
    <property type="project" value="InterPro"/>
</dbReference>
<dbReference type="SUPFAM" id="SSF57667">
    <property type="entry name" value="beta-beta-alpha zinc fingers"/>
    <property type="match status" value="1"/>
</dbReference>
<dbReference type="STRING" id="341454.A0A4S2MPE9"/>
<keyword evidence="3" id="KW-0677">Repeat</keyword>
<accession>A0A4S2MPE9</accession>
<dbReference type="GO" id="GO:0000978">
    <property type="term" value="F:RNA polymerase II cis-regulatory region sequence-specific DNA binding"/>
    <property type="evidence" value="ECO:0007669"/>
    <property type="project" value="InterPro"/>
</dbReference>
<feature type="region of interest" description="Disordered" evidence="8">
    <location>
        <begin position="141"/>
        <end position="191"/>
    </location>
</feature>
<dbReference type="EMBL" id="ML220135">
    <property type="protein sequence ID" value="TGZ79042.1"/>
    <property type="molecule type" value="Genomic_DNA"/>
</dbReference>
<dbReference type="AlphaFoldDB" id="A0A4S2MPE9"/>
<dbReference type="SMART" id="SM00355">
    <property type="entry name" value="ZnF_C2H2"/>
    <property type="match status" value="2"/>
</dbReference>
<evidence type="ECO:0000256" key="4">
    <source>
        <dbReference type="ARBA" id="ARBA00022771"/>
    </source>
</evidence>
<feature type="compositionally biased region" description="Polar residues" evidence="8">
    <location>
        <begin position="1"/>
        <end position="11"/>
    </location>
</feature>